<dbReference type="Proteomes" id="UP000664256">
    <property type="component" value="Unassembled WGS sequence"/>
</dbReference>
<dbReference type="EMBL" id="JAFLVT010000018">
    <property type="protein sequence ID" value="MBO0450326.1"/>
    <property type="molecule type" value="Genomic_DNA"/>
</dbReference>
<reference evidence="2 3" key="1">
    <citation type="submission" date="2021-03" db="EMBL/GenBank/DDBJ databases">
        <title>Enterococcal diversity collection.</title>
        <authorList>
            <person name="Gilmore M.S."/>
            <person name="Schwartzman J."/>
            <person name="Van Tyne D."/>
            <person name="Martin M."/>
            <person name="Earl A.M."/>
            <person name="Manson A.L."/>
            <person name="Straub T."/>
            <person name="Salamzade R."/>
            <person name="Saavedra J."/>
            <person name="Lebreton F."/>
            <person name="Prichula J."/>
            <person name="Schaufler K."/>
            <person name="Gaca A."/>
            <person name="Sgardioli B."/>
            <person name="Wagenaar J."/>
            <person name="Strong T."/>
        </authorList>
    </citation>
    <scope>NUCLEOTIDE SEQUENCE [LARGE SCALE GENOMIC DNA]</scope>
    <source>
        <strain evidence="2 3">MJM12</strain>
    </source>
</reference>
<proteinExistence type="predicted"/>
<keyword evidence="3" id="KW-1185">Reference proteome</keyword>
<name>A0ABS3HA48_9ENTE</name>
<protein>
    <recommendedName>
        <fullName evidence="1">TOTE conflict system primase domain-containing protein</fullName>
    </recommendedName>
</protein>
<organism evidence="2 3">
    <name type="scientific">Candidatus Enterococcus myersii</name>
    <dbReference type="NCBI Taxonomy" id="2815322"/>
    <lineage>
        <taxon>Bacteria</taxon>
        <taxon>Bacillati</taxon>
        <taxon>Bacillota</taxon>
        <taxon>Bacilli</taxon>
        <taxon>Lactobacillales</taxon>
        <taxon>Enterococcaceae</taxon>
        <taxon>Enterococcus</taxon>
    </lineage>
</organism>
<evidence type="ECO:0000313" key="3">
    <source>
        <dbReference type="Proteomes" id="UP000664256"/>
    </source>
</evidence>
<dbReference type="SUPFAM" id="SSF56747">
    <property type="entry name" value="Prim-pol domain"/>
    <property type="match status" value="1"/>
</dbReference>
<evidence type="ECO:0000313" key="2">
    <source>
        <dbReference type="EMBL" id="MBO0450326.1"/>
    </source>
</evidence>
<sequence length="500" mass="58867">MGKNKEKITKREEQLLEQIKNLYIGYRKSYIKMYYNKGESTAKYYRPTWALHDYQILAHVRQKQTIGIFAGQVFCKFICFDVDSPELELSRHTTKALVVLLNHDYNISLDDIHVSFSGKKGYHVEIFLDEFIESNKMEHFYYDVLNNLGKLSEEVEIELRPLHTVGLKLPLSIHKQTNKYCHFVDNQTLRKKTDSEKYFLSIEPMSKDYFEIEILPDSKKINQVQFLNEDEKIESKKIINNINYKIDIESETKAILLVLKDKHLLYPNSRHNFCFKASIFLKEQGHDIEDTLKILTDVLENTFKYYRDMIDKSTTQDYALKELKRIVKNTYNKNYIWGQTSKEIKIYKDELKEVLNISTNGKSLHLKKLALSTLIQSKRYASQNGVFYMPYSTMTKMGNTGSRGRLLQYLLNLEEMGFLEVVSRNEKSEGTYKKKANKYRVSIAQEDGDEFIVLDLNEIGKYDLKDYIVELLTIKEAKEILTKSQFYDLGLAKLYKMKKQ</sequence>
<accession>A0ABS3HA48</accession>
<dbReference type="RefSeq" id="WP_206905039.1">
    <property type="nucleotide sequence ID" value="NZ_JAFLVT010000018.1"/>
</dbReference>
<dbReference type="InterPro" id="IPR054347">
    <property type="entry name" value="TOTE_primase"/>
</dbReference>
<evidence type="ECO:0000259" key="1">
    <source>
        <dbReference type="Pfam" id="PF22548"/>
    </source>
</evidence>
<feature type="domain" description="TOTE conflict system primase" evidence="1">
    <location>
        <begin position="38"/>
        <end position="208"/>
    </location>
</feature>
<dbReference type="Pfam" id="PF22548">
    <property type="entry name" value="AEP-TOTE"/>
    <property type="match status" value="1"/>
</dbReference>
<gene>
    <name evidence="2" type="ORF">JZO76_12430</name>
</gene>
<comment type="caution">
    <text evidence="2">The sequence shown here is derived from an EMBL/GenBank/DDBJ whole genome shotgun (WGS) entry which is preliminary data.</text>
</comment>